<name>A0ABP1PY62_9HEXA</name>
<sequence length="289" mass="33102">MSEGELNKQLLYSKLVKYATSEYDDEDSYSSKRAWNIVRIPFRNLARGTVSLPLGGFIFCVLWAMYTDLDAATYTHCGVKNYLPSLSAAMGGFQVSQIIWRICIALHAAPRFMVTGMYYRYLKSIILGRHIVWVVLACVLNVLENMGLIGLTYVSSKENYRIHEKCFIIFMVSSELYMLIMCALLYGSRNIPATTMETKSLKVKWGLVVLNLVSFALAGYAFVRHNTYCEEGMYTIFAFLEYLVVLTNMGFHMTAYWDFYDRILTIDLFNLTSLCSSSSAVLPYYSRIR</sequence>
<dbReference type="Pfam" id="PF10277">
    <property type="entry name" value="Frag1"/>
    <property type="match status" value="1"/>
</dbReference>
<keyword evidence="4 8" id="KW-0812">Transmembrane</keyword>
<organism evidence="10 11">
    <name type="scientific">Orchesella dallaii</name>
    <dbReference type="NCBI Taxonomy" id="48710"/>
    <lineage>
        <taxon>Eukaryota</taxon>
        <taxon>Metazoa</taxon>
        <taxon>Ecdysozoa</taxon>
        <taxon>Arthropoda</taxon>
        <taxon>Hexapoda</taxon>
        <taxon>Collembola</taxon>
        <taxon>Entomobryomorpha</taxon>
        <taxon>Entomobryoidea</taxon>
        <taxon>Orchesellidae</taxon>
        <taxon>Orchesellinae</taxon>
        <taxon>Orchesella</taxon>
    </lineage>
</organism>
<feature type="transmembrane region" description="Helical" evidence="8">
    <location>
        <begin position="98"/>
        <end position="119"/>
    </location>
</feature>
<dbReference type="PANTHER" id="PTHR12892">
    <property type="entry name" value="FGF RECEPTOR ACTIVATING PROTEIN 1"/>
    <property type="match status" value="1"/>
</dbReference>
<feature type="transmembrane region" description="Helical" evidence="8">
    <location>
        <begin position="235"/>
        <end position="257"/>
    </location>
</feature>
<protein>
    <recommendedName>
        <fullName evidence="9">CWH43-like N-terminal domain-containing protein</fullName>
    </recommendedName>
</protein>
<evidence type="ECO:0000256" key="2">
    <source>
        <dbReference type="ARBA" id="ARBA00007414"/>
    </source>
</evidence>
<keyword evidence="6" id="KW-0333">Golgi apparatus</keyword>
<keyword evidence="11" id="KW-1185">Reference proteome</keyword>
<proteinExistence type="inferred from homology"/>
<evidence type="ECO:0000256" key="4">
    <source>
        <dbReference type="ARBA" id="ARBA00022692"/>
    </source>
</evidence>
<evidence type="ECO:0000313" key="10">
    <source>
        <dbReference type="EMBL" id="CAL8082080.1"/>
    </source>
</evidence>
<keyword evidence="7 8" id="KW-0472">Membrane</keyword>
<feature type="transmembrane region" description="Helical" evidence="8">
    <location>
        <begin position="131"/>
        <end position="154"/>
    </location>
</feature>
<dbReference type="Proteomes" id="UP001642540">
    <property type="component" value="Unassembled WGS sequence"/>
</dbReference>
<comment type="caution">
    <text evidence="10">The sequence shown here is derived from an EMBL/GenBank/DDBJ whole genome shotgun (WGS) entry which is preliminary data.</text>
</comment>
<feature type="transmembrane region" description="Helical" evidence="8">
    <location>
        <begin position="45"/>
        <end position="66"/>
    </location>
</feature>
<dbReference type="InterPro" id="IPR039545">
    <property type="entry name" value="PGAP2"/>
</dbReference>
<dbReference type="EMBL" id="CAXLJM020000015">
    <property type="protein sequence ID" value="CAL8082080.1"/>
    <property type="molecule type" value="Genomic_DNA"/>
</dbReference>
<comment type="subcellular location">
    <subcellularLocation>
        <location evidence="1">Golgi apparatus membrane</location>
        <topology evidence="1">Multi-pass membrane protein</topology>
    </subcellularLocation>
</comment>
<feature type="domain" description="CWH43-like N-terminal" evidence="9">
    <location>
        <begin position="44"/>
        <end position="261"/>
    </location>
</feature>
<reference evidence="10 11" key="1">
    <citation type="submission" date="2024-08" db="EMBL/GenBank/DDBJ databases">
        <authorList>
            <person name="Cucini C."/>
            <person name="Frati F."/>
        </authorList>
    </citation>
    <scope>NUCLEOTIDE SEQUENCE [LARGE SCALE GENOMIC DNA]</scope>
</reference>
<comment type="similarity">
    <text evidence="2">Belongs to the PGAP2 family.</text>
</comment>
<evidence type="ECO:0000256" key="6">
    <source>
        <dbReference type="ARBA" id="ARBA00023034"/>
    </source>
</evidence>
<dbReference type="PANTHER" id="PTHR12892:SF11">
    <property type="entry name" value="POST-GPI ATTACHMENT TO PROTEINS FACTOR 2"/>
    <property type="match status" value="1"/>
</dbReference>
<evidence type="ECO:0000256" key="7">
    <source>
        <dbReference type="ARBA" id="ARBA00023136"/>
    </source>
</evidence>
<feature type="transmembrane region" description="Helical" evidence="8">
    <location>
        <begin position="166"/>
        <end position="186"/>
    </location>
</feature>
<evidence type="ECO:0000313" key="11">
    <source>
        <dbReference type="Proteomes" id="UP001642540"/>
    </source>
</evidence>
<accession>A0ABP1PY62</accession>
<evidence type="ECO:0000256" key="1">
    <source>
        <dbReference type="ARBA" id="ARBA00004653"/>
    </source>
</evidence>
<evidence type="ECO:0000256" key="3">
    <source>
        <dbReference type="ARBA" id="ARBA00022502"/>
    </source>
</evidence>
<keyword evidence="3" id="KW-0337">GPI-anchor biosynthesis</keyword>
<gene>
    <name evidence="10" type="ORF">ODALV1_LOCUS5111</name>
</gene>
<evidence type="ECO:0000256" key="5">
    <source>
        <dbReference type="ARBA" id="ARBA00022989"/>
    </source>
</evidence>
<dbReference type="InterPro" id="IPR019402">
    <property type="entry name" value="CWH43_N"/>
</dbReference>
<evidence type="ECO:0000259" key="9">
    <source>
        <dbReference type="Pfam" id="PF10277"/>
    </source>
</evidence>
<evidence type="ECO:0000256" key="8">
    <source>
        <dbReference type="SAM" id="Phobius"/>
    </source>
</evidence>
<feature type="transmembrane region" description="Helical" evidence="8">
    <location>
        <begin position="206"/>
        <end position="223"/>
    </location>
</feature>
<keyword evidence="5 8" id="KW-1133">Transmembrane helix</keyword>